<evidence type="ECO:0000313" key="4">
    <source>
        <dbReference type="EMBL" id="VDN07714.1"/>
    </source>
</evidence>
<feature type="repeat" description="TPR" evidence="3">
    <location>
        <begin position="558"/>
        <end position="591"/>
    </location>
</feature>
<evidence type="ECO:0000256" key="1">
    <source>
        <dbReference type="ARBA" id="ARBA00022737"/>
    </source>
</evidence>
<dbReference type="InterPro" id="IPR039226">
    <property type="entry name" value="Ski3/TTC37"/>
</dbReference>
<dbReference type="InterPro" id="IPR011990">
    <property type="entry name" value="TPR-like_helical_dom_sf"/>
</dbReference>
<dbReference type="GO" id="GO:0055087">
    <property type="term" value="C:Ski complex"/>
    <property type="evidence" value="ECO:0007669"/>
    <property type="project" value="InterPro"/>
</dbReference>
<gene>
    <name evidence="4" type="ORF">TCLT_LOCUS10042</name>
</gene>
<dbReference type="PROSITE" id="PS50005">
    <property type="entry name" value="TPR"/>
    <property type="match status" value="2"/>
</dbReference>
<keyword evidence="1" id="KW-0677">Repeat</keyword>
<dbReference type="AlphaFoldDB" id="A0A158RD42"/>
<dbReference type="SMART" id="SM00028">
    <property type="entry name" value="TPR"/>
    <property type="match status" value="6"/>
</dbReference>
<dbReference type="SUPFAM" id="SSF81901">
    <property type="entry name" value="HCP-like"/>
    <property type="match status" value="1"/>
</dbReference>
<dbReference type="WBParaSite" id="TCLT_0001005301-mRNA-1">
    <property type="protein sequence ID" value="TCLT_0001005301-mRNA-1"/>
    <property type="gene ID" value="TCLT_0001005301"/>
</dbReference>
<dbReference type="Pfam" id="PF00515">
    <property type="entry name" value="TPR_1"/>
    <property type="match status" value="1"/>
</dbReference>
<dbReference type="InterPro" id="IPR019734">
    <property type="entry name" value="TPR_rpt"/>
</dbReference>
<dbReference type="PANTHER" id="PTHR15704:SF7">
    <property type="entry name" value="SUPERKILLER COMPLEX PROTEIN 3"/>
    <property type="match status" value="1"/>
</dbReference>
<dbReference type="STRING" id="103827.A0A158RD42"/>
<dbReference type="SUPFAM" id="SSF48452">
    <property type="entry name" value="TPR-like"/>
    <property type="match status" value="2"/>
</dbReference>
<dbReference type="PANTHER" id="PTHR15704">
    <property type="entry name" value="SUPERKILLER 3 PROTEIN-RELATED"/>
    <property type="match status" value="1"/>
</dbReference>
<feature type="repeat" description="TPR" evidence="3">
    <location>
        <begin position="35"/>
        <end position="68"/>
    </location>
</feature>
<evidence type="ECO:0000256" key="3">
    <source>
        <dbReference type="PROSITE-ProRule" id="PRU00339"/>
    </source>
</evidence>
<dbReference type="OrthoDB" id="421075at2759"/>
<organism evidence="6">
    <name type="scientific">Thelazia callipaeda</name>
    <name type="common">Oriental eyeworm</name>
    <name type="synonym">Parasitic nematode</name>
    <dbReference type="NCBI Taxonomy" id="103827"/>
    <lineage>
        <taxon>Eukaryota</taxon>
        <taxon>Metazoa</taxon>
        <taxon>Ecdysozoa</taxon>
        <taxon>Nematoda</taxon>
        <taxon>Chromadorea</taxon>
        <taxon>Rhabditida</taxon>
        <taxon>Spirurina</taxon>
        <taxon>Spiruromorpha</taxon>
        <taxon>Thelazioidea</taxon>
        <taxon>Thelaziidae</taxon>
        <taxon>Thelazia</taxon>
    </lineage>
</organism>
<dbReference type="EMBL" id="UYYF01004953">
    <property type="protein sequence ID" value="VDN07714.1"/>
    <property type="molecule type" value="Genomic_DNA"/>
</dbReference>
<keyword evidence="2 3" id="KW-0802">TPR repeat</keyword>
<evidence type="ECO:0000313" key="6">
    <source>
        <dbReference type="WBParaSite" id="TCLT_0001005301-mRNA-1"/>
    </source>
</evidence>
<proteinExistence type="predicted"/>
<name>A0A158RD42_THECL</name>
<dbReference type="Pfam" id="PF13181">
    <property type="entry name" value="TPR_8"/>
    <property type="match status" value="1"/>
</dbReference>
<sequence>MKTDLRVIRQHIDERRFWDAKGIIEDLLEQGVSDYLLFIFAAITYSEIEDSAKSVSYYKKAAELNPEKSLAWQGLFKLYEQGRYNDFSHILTVIQNLLTLSENSREKSLFYEREIGFVLLKMRKFDEAFSCCDRLNDTEFCETALKTILCVDSRNENYKDLIDKCLMGIDVSKLDATFHRKCAESRCFYAETLEEIWNVLSLHATYISPGDQWLIDLLRYLVVISYLKRNNLDCSNEVEMLKKNILEETEFETLLWKIQKAEMMSSVTSINERLSNNDCKWPYIGLIVPLLHIQERYEEVLTCLDVPISNKYPAITSSLDPIILDAKCQALYAIHDESAMGQLQVLLTNYSSIRPAPRNIRLSNVEMDDESKANIFHKEVYDSNEEELYWRAFLLKNSKSKDSLQEAKSLVESAIKMNSKSWQLLLLLGEICFALHSEDASAASAFVKAAKLNPHSSRAFYFLGMSVRSKNRNKAIACLQRAIKIRPKSTEVARLLDELLSLEDRKEERIRYLLQFTEDVPDACWARKRLSFLQMQNGNLDAAIAEMQSLLALGVSDASVWITLGDAYKKRGNYQTAIKAYKEAILLEQDNEIAQIQFIQMCQIMGQLDESIKQCLKLEEYIGKKQNGVSCVYLLHAGSLIKLAQKSSYSSQFVHLNEFFALIGRVFEQNPDLMSPCKFSADALLMASKFHIDTFKQFIFPVDWKIRSIKDALELAIHFYFVIVKRHSKCDRGWNDLGVAMVKKCQLTNDLNCAKFDFSSAIESFKRAILLCKSKTVKSKYWTNLSEAVAITRNDLLVQHCLIRALHLSIRNDHAWLLLGLLYGKYNKCGLARQAFLMAQKINPESAEIWCALAAMAELENDRNAMDLYRHSLTLKPTELAAKKYAYYLISNLIENHERDDAITFNFEAVHDIIGVSSRSDEFIFFVSLLAEFSWCMDYAAHYINNCHDWPDPKISSLHKRRIALRNMNATSLEQADEFQNLGTLYSSHTLVIYEKLLEEFTSYAHLFCALEQNNVEEFRAVLFKNKIQIPLFIAAVITFQKALSDDFISVLDDVRPGHRITMVFPPSKKCDENADFSFDLTEETSKNTLLRYDFMSKRLCDLLGLKVVLLRLSQATSTSVEVKEV</sequence>
<evidence type="ECO:0000256" key="2">
    <source>
        <dbReference type="ARBA" id="ARBA00022803"/>
    </source>
</evidence>
<dbReference type="Gene3D" id="1.25.40.10">
    <property type="entry name" value="Tetratricopeptide repeat domain"/>
    <property type="match status" value="4"/>
</dbReference>
<protein>
    <submittedName>
        <fullName evidence="6">TPR_REGION domain-containing protein</fullName>
    </submittedName>
</protein>
<dbReference type="PROSITE" id="PS50293">
    <property type="entry name" value="TPR_REGION"/>
    <property type="match status" value="1"/>
</dbReference>
<reference evidence="4 5" key="2">
    <citation type="submission" date="2018-11" db="EMBL/GenBank/DDBJ databases">
        <authorList>
            <consortium name="Pathogen Informatics"/>
        </authorList>
    </citation>
    <scope>NUCLEOTIDE SEQUENCE [LARGE SCALE GENOMIC DNA]</scope>
</reference>
<dbReference type="GO" id="GO:0006401">
    <property type="term" value="P:RNA catabolic process"/>
    <property type="evidence" value="ECO:0007669"/>
    <property type="project" value="InterPro"/>
</dbReference>
<keyword evidence="5" id="KW-1185">Reference proteome</keyword>
<evidence type="ECO:0000313" key="5">
    <source>
        <dbReference type="Proteomes" id="UP000276776"/>
    </source>
</evidence>
<accession>A0A158RD42</accession>
<dbReference type="Proteomes" id="UP000276776">
    <property type="component" value="Unassembled WGS sequence"/>
</dbReference>
<reference evidence="6" key="1">
    <citation type="submission" date="2016-04" db="UniProtKB">
        <authorList>
            <consortium name="WormBaseParasite"/>
        </authorList>
    </citation>
    <scope>IDENTIFICATION</scope>
</reference>
<dbReference type="OMA" id="IRMYPEA"/>